<dbReference type="NCBIfam" id="TIGR01451">
    <property type="entry name" value="B_ant_repeat"/>
    <property type="match status" value="1"/>
</dbReference>
<dbReference type="Pfam" id="PF20597">
    <property type="entry name" value="pAdhesive_15"/>
    <property type="match status" value="1"/>
</dbReference>
<proteinExistence type="predicted"/>
<dbReference type="Pfam" id="PF01345">
    <property type="entry name" value="DUF11"/>
    <property type="match status" value="1"/>
</dbReference>
<feature type="domain" description="Choice-of-anchor A" evidence="2">
    <location>
        <begin position="48"/>
        <end position="306"/>
    </location>
</feature>
<gene>
    <name evidence="3" type="ORF">SK069_13395</name>
</gene>
<evidence type="ECO:0000259" key="2">
    <source>
        <dbReference type="Pfam" id="PF20597"/>
    </source>
</evidence>
<dbReference type="RefSeq" id="WP_319954750.1">
    <property type="nucleotide sequence ID" value="NZ_JAXAVX010000007.1"/>
</dbReference>
<dbReference type="Proteomes" id="UP001277761">
    <property type="component" value="Unassembled WGS sequence"/>
</dbReference>
<name>A0ABU4VLQ3_9ACTN</name>
<dbReference type="NCBIfam" id="TIGR04215">
    <property type="entry name" value="choice_anch_A"/>
    <property type="match status" value="1"/>
</dbReference>
<sequence length="830" mass="84762">MTPPASLRPSAPRLVVLVTLLAGALLLLLGGRDVAPATAAPVRCETAPLGAATGWTEFVAGDGRRGSESEGAIAYGGSLQAGGMTVGTRLSAAAATPTLVVAGTGGSFNLQRGSAYVGTLTGHINFNGGGSRLATNPLDLPAAFVALRDASARWGALPSTGTASVVDSDATVTPMGGNVLLLTGTNSDLNVFTVTRGQLTGIRATFIDTPAGSTTLINVLGADPVTVNGEIRYRSGNSFIQSSDGTTQRNATTLWNLPAATGMTLSTNAAYGGSILAPRAQVVAQSIGHNLGQVIAQGFSSSYETHQHLFTGCLPTAEAPATPAELLTTKGVDRTTAVPGEVATFALGATNRGGTAAADVVLTDVVPAGLTIGTLPSGCTRDGRTVRCVAGTLVPGDGATFRIPVTVEAPSTPIGGGADRITPYKVQSDWTLDGGASTTVSLACRAGDLLGDGSVRVVDIDPQYGDDRGAIEVRRATATAPGTFDAVLVHHGRGRAQGRLHLACLPAATDGGRGLRTAAPVVTTATLPAGTHELPLACGTDRIAIRPGIDVVRGSARIVGSRATDDGATRRLVVEVGPDGADLTVSAGCLERQTAADRGAVRLGWTTISRTVVVPAGATVDEQLICGEQQKGIVAGWTLAPGVVLAGHEPQIKSRVFTLSSTGTAPRPVELQLLCLDDRTGDPTAIGSGSAQLVNTVNATSTTPQGPGAVLSATATVTRTSGAATRGAVRTATLRSRNVDVVLRCAKGCSGVATVRTAERLRTSGRTYRAKARIGARRFVTRPARTTTVSVRVPTRVRAALRRTRGAQVEVVLRDAQGRRAYRTVGLRKR</sequence>
<accession>A0ABU4VLQ3</accession>
<evidence type="ECO:0000313" key="3">
    <source>
        <dbReference type="EMBL" id="MDX8152594.1"/>
    </source>
</evidence>
<dbReference type="EMBL" id="JAXAVX010000007">
    <property type="protein sequence ID" value="MDX8152594.1"/>
    <property type="molecule type" value="Genomic_DNA"/>
</dbReference>
<dbReference type="InterPro" id="IPR001434">
    <property type="entry name" value="OmcB-like_DUF11"/>
</dbReference>
<comment type="caution">
    <text evidence="3">The sequence shown here is derived from an EMBL/GenBank/DDBJ whole genome shotgun (WGS) entry which is preliminary data.</text>
</comment>
<evidence type="ECO:0000259" key="1">
    <source>
        <dbReference type="Pfam" id="PF01345"/>
    </source>
</evidence>
<dbReference type="InterPro" id="IPR047589">
    <property type="entry name" value="DUF11_rpt"/>
</dbReference>
<evidence type="ECO:0000313" key="4">
    <source>
        <dbReference type="Proteomes" id="UP001277761"/>
    </source>
</evidence>
<dbReference type="InterPro" id="IPR026588">
    <property type="entry name" value="Choice_anch_A"/>
</dbReference>
<reference evidence="3 4" key="1">
    <citation type="submission" date="2023-11" db="EMBL/GenBank/DDBJ databases">
        <authorList>
            <person name="Xu M."/>
            <person name="Jiang T."/>
        </authorList>
    </citation>
    <scope>NUCLEOTIDE SEQUENCE [LARGE SCALE GENOMIC DNA]</scope>
    <source>
        <strain evidence="3 4">SD</strain>
    </source>
</reference>
<protein>
    <submittedName>
        <fullName evidence="3">Choice-of-anchor A family protein</fullName>
    </submittedName>
</protein>
<organism evidence="3 4">
    <name type="scientific">Patulibacter brassicae</name>
    <dbReference type="NCBI Taxonomy" id="1705717"/>
    <lineage>
        <taxon>Bacteria</taxon>
        <taxon>Bacillati</taxon>
        <taxon>Actinomycetota</taxon>
        <taxon>Thermoleophilia</taxon>
        <taxon>Solirubrobacterales</taxon>
        <taxon>Patulibacteraceae</taxon>
        <taxon>Patulibacter</taxon>
    </lineage>
</organism>
<feature type="domain" description="DUF11" evidence="1">
    <location>
        <begin position="329"/>
        <end position="410"/>
    </location>
</feature>
<keyword evidence="4" id="KW-1185">Reference proteome</keyword>